<dbReference type="EMBL" id="OZ075136">
    <property type="protein sequence ID" value="CAL5002583.1"/>
    <property type="molecule type" value="Genomic_DNA"/>
</dbReference>
<keyword evidence="4" id="KW-1185">Reference proteome</keyword>
<dbReference type="InterPro" id="IPR001810">
    <property type="entry name" value="F-box_dom"/>
</dbReference>
<dbReference type="Pfam" id="PF03478">
    <property type="entry name" value="Beta-prop_KIB1-4"/>
    <property type="match status" value="1"/>
</dbReference>
<name>A0ABC9BLW8_9POAL</name>
<dbReference type="InterPro" id="IPR005174">
    <property type="entry name" value="KIB1-4_b-propeller"/>
</dbReference>
<dbReference type="Pfam" id="PF12937">
    <property type="entry name" value="F-box-like"/>
    <property type="match status" value="1"/>
</dbReference>
<dbReference type="SUPFAM" id="SSF81383">
    <property type="entry name" value="F-box domain"/>
    <property type="match status" value="1"/>
</dbReference>
<feature type="domain" description="KIB1-4 beta-propeller" evidence="1">
    <location>
        <begin position="96"/>
        <end position="386"/>
    </location>
</feature>
<dbReference type="InterPro" id="IPR036047">
    <property type="entry name" value="F-box-like_dom_sf"/>
</dbReference>
<reference evidence="4" key="1">
    <citation type="submission" date="2024-06" db="EMBL/GenBank/DDBJ databases">
        <authorList>
            <person name="Ryan C."/>
        </authorList>
    </citation>
    <scope>NUCLEOTIDE SEQUENCE [LARGE SCALE GENOMIC DNA]</scope>
</reference>
<protein>
    <recommendedName>
        <fullName evidence="5">DUF295 domain-containing protein</fullName>
    </recommendedName>
</protein>
<evidence type="ECO:0000259" key="2">
    <source>
        <dbReference type="Pfam" id="PF12937"/>
    </source>
</evidence>
<gene>
    <name evidence="3" type="ORF">URODEC1_LOCUS66020</name>
</gene>
<dbReference type="Proteomes" id="UP001497457">
    <property type="component" value="Chromosome 26rd"/>
</dbReference>
<reference evidence="3 4" key="2">
    <citation type="submission" date="2024-10" db="EMBL/GenBank/DDBJ databases">
        <authorList>
            <person name="Ryan C."/>
        </authorList>
    </citation>
    <scope>NUCLEOTIDE SEQUENCE [LARGE SCALE GENOMIC DNA]</scope>
</reference>
<proteinExistence type="predicted"/>
<evidence type="ECO:0000313" key="4">
    <source>
        <dbReference type="Proteomes" id="UP001497457"/>
    </source>
</evidence>
<evidence type="ECO:0008006" key="5">
    <source>
        <dbReference type="Google" id="ProtNLM"/>
    </source>
</evidence>
<evidence type="ECO:0000313" key="3">
    <source>
        <dbReference type="EMBL" id="CAL5002583.1"/>
    </source>
</evidence>
<dbReference type="AlphaFoldDB" id="A0ABC9BLW8"/>
<sequence>MAAAVIPSSWEELPVDLLGQVVKRLPSLADRIRLRAVCRPWRAGAAARQHPRLPPPHPWFALRDGTLLDLNGAPVRCGPILRPGVDFCYLAVDNQAFLVQHDGRCSLMNPLSGLTLPLPKLGPAVRRAIDSSTAYGQSYVSKGHVKVKILSSLVNPTPNPVVATVITDGYSVSATPSKDHDASSISMRKERRMDPLTRISDIAFFHGKPYALTEQEVLHIMKLDGFGLSEPKFSQVFLPCIPHDPKQQEIYHCFEPNQLWIDPKDMPPGYLVLRYLVESDGRLLMVRRWVSFPRRARLRYHDRTSRFEVFEANLATIPGQWMKVESLAGQALFLGLQCSKSVLGSQFAGGVREDCIYFMHRSFDQPFREDRLGHSVDPLADSGVYNMRNGEITPLLPEAVMAELKGKRQFLTWFFPADE</sequence>
<feature type="domain" description="F-box" evidence="2">
    <location>
        <begin position="10"/>
        <end position="43"/>
    </location>
</feature>
<evidence type="ECO:0000259" key="1">
    <source>
        <dbReference type="Pfam" id="PF03478"/>
    </source>
</evidence>
<accession>A0ABC9BLW8</accession>
<dbReference type="PANTHER" id="PTHR33110:SF143">
    <property type="entry name" value="F-BOX DOMAIN CONTAINING PROTEIN, EXPRESSED"/>
    <property type="match status" value="1"/>
</dbReference>
<organism evidence="3 4">
    <name type="scientific">Urochloa decumbens</name>
    <dbReference type="NCBI Taxonomy" id="240449"/>
    <lineage>
        <taxon>Eukaryota</taxon>
        <taxon>Viridiplantae</taxon>
        <taxon>Streptophyta</taxon>
        <taxon>Embryophyta</taxon>
        <taxon>Tracheophyta</taxon>
        <taxon>Spermatophyta</taxon>
        <taxon>Magnoliopsida</taxon>
        <taxon>Liliopsida</taxon>
        <taxon>Poales</taxon>
        <taxon>Poaceae</taxon>
        <taxon>PACMAD clade</taxon>
        <taxon>Panicoideae</taxon>
        <taxon>Panicodae</taxon>
        <taxon>Paniceae</taxon>
        <taxon>Melinidinae</taxon>
        <taxon>Urochloa</taxon>
    </lineage>
</organism>
<dbReference type="Gene3D" id="1.20.1280.50">
    <property type="match status" value="1"/>
</dbReference>
<dbReference type="PANTHER" id="PTHR33110">
    <property type="entry name" value="F-BOX/KELCH-REPEAT PROTEIN-RELATED"/>
    <property type="match status" value="1"/>
</dbReference>